<evidence type="ECO:0000256" key="1">
    <source>
        <dbReference type="SAM" id="SignalP"/>
    </source>
</evidence>
<keyword evidence="1" id="KW-0732">Signal</keyword>
<evidence type="ECO:0000313" key="3">
    <source>
        <dbReference type="EMBL" id="MFC7291726.1"/>
    </source>
</evidence>
<sequence>MKKIRLSVLTAMGLVAASLVTLLSPPAQAQEVYLVNLTAEWCPNCKILDPRINEAATRFNDGSIERVELDFTNGDTMAQAYEQVNGTFLAGVFADYAGLTGLGVLVSADSGEKIDCVNRTMTSDAIEMQIVAAREIVRTTPIGKRETGSIFCPPANKRVQAAQ</sequence>
<dbReference type="EMBL" id="JBHTBR010000005">
    <property type="protein sequence ID" value="MFC7291726.1"/>
    <property type="molecule type" value="Genomic_DNA"/>
</dbReference>
<evidence type="ECO:0000259" key="2">
    <source>
        <dbReference type="PROSITE" id="PS51352"/>
    </source>
</evidence>
<organism evidence="3 4">
    <name type="scientific">Hirschia litorea</name>
    <dbReference type="NCBI Taxonomy" id="1199156"/>
    <lineage>
        <taxon>Bacteria</taxon>
        <taxon>Pseudomonadati</taxon>
        <taxon>Pseudomonadota</taxon>
        <taxon>Alphaproteobacteria</taxon>
        <taxon>Hyphomonadales</taxon>
        <taxon>Hyphomonadaceae</taxon>
        <taxon>Hirschia</taxon>
    </lineage>
</organism>
<protein>
    <submittedName>
        <fullName evidence="3">Thioredoxin family protein</fullName>
    </submittedName>
</protein>
<dbReference type="PROSITE" id="PS51352">
    <property type="entry name" value="THIOREDOXIN_2"/>
    <property type="match status" value="1"/>
</dbReference>
<dbReference type="Proteomes" id="UP001596492">
    <property type="component" value="Unassembled WGS sequence"/>
</dbReference>
<accession>A0ABW2IKQ2</accession>
<comment type="caution">
    <text evidence="3">The sequence shown here is derived from an EMBL/GenBank/DDBJ whole genome shotgun (WGS) entry which is preliminary data.</text>
</comment>
<dbReference type="InterPro" id="IPR013766">
    <property type="entry name" value="Thioredoxin_domain"/>
</dbReference>
<gene>
    <name evidence="3" type="ORF">ACFQS8_08885</name>
</gene>
<feature type="domain" description="Thioredoxin" evidence="2">
    <location>
        <begin position="11"/>
        <end position="135"/>
    </location>
</feature>
<dbReference type="SUPFAM" id="SSF52833">
    <property type="entry name" value="Thioredoxin-like"/>
    <property type="match status" value="1"/>
</dbReference>
<keyword evidence="4" id="KW-1185">Reference proteome</keyword>
<evidence type="ECO:0000313" key="4">
    <source>
        <dbReference type="Proteomes" id="UP001596492"/>
    </source>
</evidence>
<feature type="chain" id="PRO_5046557740" evidence="1">
    <location>
        <begin position="30"/>
        <end position="163"/>
    </location>
</feature>
<proteinExistence type="predicted"/>
<dbReference type="CDD" id="cd02947">
    <property type="entry name" value="TRX_family"/>
    <property type="match status" value="1"/>
</dbReference>
<dbReference type="Gene3D" id="3.40.30.10">
    <property type="entry name" value="Glutaredoxin"/>
    <property type="match status" value="1"/>
</dbReference>
<dbReference type="RefSeq" id="WP_382166969.1">
    <property type="nucleotide sequence ID" value="NZ_JBHTBR010000005.1"/>
</dbReference>
<dbReference type="InterPro" id="IPR036249">
    <property type="entry name" value="Thioredoxin-like_sf"/>
</dbReference>
<name>A0ABW2IKQ2_9PROT</name>
<dbReference type="Pfam" id="PF00085">
    <property type="entry name" value="Thioredoxin"/>
    <property type="match status" value="1"/>
</dbReference>
<feature type="signal peptide" evidence="1">
    <location>
        <begin position="1"/>
        <end position="29"/>
    </location>
</feature>
<reference evidence="4" key="1">
    <citation type="journal article" date="2019" name="Int. J. Syst. Evol. Microbiol.">
        <title>The Global Catalogue of Microorganisms (GCM) 10K type strain sequencing project: providing services to taxonomists for standard genome sequencing and annotation.</title>
        <authorList>
            <consortium name="The Broad Institute Genomics Platform"/>
            <consortium name="The Broad Institute Genome Sequencing Center for Infectious Disease"/>
            <person name="Wu L."/>
            <person name="Ma J."/>
        </authorList>
    </citation>
    <scope>NUCLEOTIDE SEQUENCE [LARGE SCALE GENOMIC DNA]</scope>
    <source>
        <strain evidence="4">CCUG 51308</strain>
    </source>
</reference>